<dbReference type="Proteomes" id="UP000004457">
    <property type="component" value="Unassembled WGS sequence"/>
</dbReference>
<dbReference type="EMBL" id="ACEN01000005">
    <property type="protein sequence ID" value="EEG34669.1"/>
    <property type="molecule type" value="Genomic_DNA"/>
</dbReference>
<name>C0EK46_NEIFL</name>
<accession>C0EK46</accession>
<dbReference type="RefSeq" id="WP_003679137.1">
    <property type="nucleotide sequence ID" value="NZ_ACEN01000005.1"/>
</dbReference>
<evidence type="ECO:0000313" key="2">
    <source>
        <dbReference type="Proteomes" id="UP000004457"/>
    </source>
</evidence>
<organism evidence="1 2">
    <name type="scientific">Neisseria flavescens NRL30031/H210</name>
    <dbReference type="NCBI Taxonomy" id="546264"/>
    <lineage>
        <taxon>Bacteria</taxon>
        <taxon>Pseudomonadati</taxon>
        <taxon>Pseudomonadota</taxon>
        <taxon>Betaproteobacteria</taxon>
        <taxon>Neisseriales</taxon>
        <taxon>Neisseriaceae</taxon>
        <taxon>Neisseria</taxon>
    </lineage>
</organism>
<protein>
    <submittedName>
        <fullName evidence="1">Uncharacterized protein</fullName>
    </submittedName>
</protein>
<reference evidence="1 2" key="1">
    <citation type="submission" date="2009-01" db="EMBL/GenBank/DDBJ databases">
        <authorList>
            <person name="Fulton L."/>
            <person name="Clifton S."/>
            <person name="Chinwalla A.T."/>
            <person name="Mitreva M."/>
            <person name="Sodergren E."/>
            <person name="Weinstock G."/>
            <person name="Clifton S."/>
            <person name="Dooling D.J."/>
            <person name="Fulton B."/>
            <person name="Minx P."/>
            <person name="Pepin K.H."/>
            <person name="Johnson M."/>
            <person name="Bhonagiri V."/>
            <person name="Nash W.E."/>
            <person name="Mardis E.R."/>
            <person name="Wilson R.K."/>
        </authorList>
    </citation>
    <scope>NUCLEOTIDE SEQUENCE [LARGE SCALE GENOMIC DNA]</scope>
    <source>
        <strain evidence="1 2">NRL30031/H210</strain>
    </source>
</reference>
<dbReference type="AlphaFoldDB" id="C0EK46"/>
<evidence type="ECO:0000313" key="1">
    <source>
        <dbReference type="EMBL" id="EEG34669.1"/>
    </source>
</evidence>
<sequence>MIDSKIQDQLTQALLSHEKVWVNEEKTILAKNILLDLVEKNRPDYYQFVIGT</sequence>
<proteinExistence type="predicted"/>
<keyword evidence="2" id="KW-1185">Reference proteome</keyword>
<comment type="caution">
    <text evidence="1">The sequence shown here is derived from an EMBL/GenBank/DDBJ whole genome shotgun (WGS) entry which is preliminary data.</text>
</comment>
<gene>
    <name evidence="1" type="ORF">NEIFLAOT_00288</name>
</gene>